<evidence type="ECO:0000313" key="2">
    <source>
        <dbReference type="EMBL" id="MFC5910402.1"/>
    </source>
</evidence>
<proteinExistence type="predicted"/>
<evidence type="ECO:0000313" key="3">
    <source>
        <dbReference type="Proteomes" id="UP001596174"/>
    </source>
</evidence>
<feature type="signal peptide" evidence="1">
    <location>
        <begin position="1"/>
        <end position="27"/>
    </location>
</feature>
<feature type="chain" id="PRO_5046792746" evidence="1">
    <location>
        <begin position="28"/>
        <end position="99"/>
    </location>
</feature>
<dbReference type="Proteomes" id="UP001596174">
    <property type="component" value="Unassembled WGS sequence"/>
</dbReference>
<dbReference type="InterPro" id="IPR010916">
    <property type="entry name" value="TonB_box_CS"/>
</dbReference>
<accession>A0ABW1G9W3</accession>
<dbReference type="RefSeq" id="WP_380587508.1">
    <property type="nucleotide sequence ID" value="NZ_JBHSQJ010000117.1"/>
</dbReference>
<evidence type="ECO:0000256" key="1">
    <source>
        <dbReference type="SAM" id="SignalP"/>
    </source>
</evidence>
<comment type="caution">
    <text evidence="2">The sequence shown here is derived from an EMBL/GenBank/DDBJ whole genome shotgun (WGS) entry which is preliminary data.</text>
</comment>
<organism evidence="2 3">
    <name type="scientific">Streptacidiphilus monticola</name>
    <dbReference type="NCBI Taxonomy" id="2161674"/>
    <lineage>
        <taxon>Bacteria</taxon>
        <taxon>Bacillati</taxon>
        <taxon>Actinomycetota</taxon>
        <taxon>Actinomycetes</taxon>
        <taxon>Kitasatosporales</taxon>
        <taxon>Streptomycetaceae</taxon>
        <taxon>Streptacidiphilus</taxon>
    </lineage>
</organism>
<keyword evidence="1" id="KW-0732">Signal</keyword>
<dbReference type="PROSITE" id="PS00430">
    <property type="entry name" value="TONB_DEPENDENT_REC_1"/>
    <property type="match status" value="1"/>
</dbReference>
<dbReference type="EMBL" id="JBHSQJ010000117">
    <property type="protein sequence ID" value="MFC5910402.1"/>
    <property type="molecule type" value="Genomic_DNA"/>
</dbReference>
<name>A0ABW1G9W3_9ACTN</name>
<protein>
    <submittedName>
        <fullName evidence="2">Uncharacterized protein</fullName>
    </submittedName>
</protein>
<keyword evidence="3" id="KW-1185">Reference proteome</keyword>
<reference evidence="3" key="1">
    <citation type="journal article" date="2019" name="Int. J. Syst. Evol. Microbiol.">
        <title>The Global Catalogue of Microorganisms (GCM) 10K type strain sequencing project: providing services to taxonomists for standard genome sequencing and annotation.</title>
        <authorList>
            <consortium name="The Broad Institute Genomics Platform"/>
            <consortium name="The Broad Institute Genome Sequencing Center for Infectious Disease"/>
            <person name="Wu L."/>
            <person name="Ma J."/>
        </authorList>
    </citation>
    <scope>NUCLEOTIDE SEQUENCE [LARGE SCALE GENOMIC DNA]</scope>
    <source>
        <strain evidence="3">JCM 4816</strain>
    </source>
</reference>
<sequence length="99" mass="9710">MSRIRTALVAVPLAAFALIAGAGAAAADNGAFAGEGSSSSVVSNVGSGNVSGWVDGNTTWTQQTATGAGATNSNNTLSVKGNSGAIWANQVNHTVTLNF</sequence>
<gene>
    <name evidence="2" type="ORF">ACFP3V_24670</name>
</gene>